<dbReference type="InterPro" id="IPR041588">
    <property type="entry name" value="Integrase_H2C2"/>
</dbReference>
<keyword evidence="3" id="KW-1185">Reference proteome</keyword>
<dbReference type="Proteomes" id="UP000887159">
    <property type="component" value="Unassembled WGS sequence"/>
</dbReference>
<dbReference type="AlphaFoldDB" id="A0A8X6VDR2"/>
<dbReference type="Gene3D" id="1.10.340.70">
    <property type="match status" value="1"/>
</dbReference>
<sequence length="89" mass="10431">MSESTTEIYCDIFTCTVRLCVPPTKRFLAENYLSHPTIRATTKLISKRLVWTSMDKDVLRWIRSLISFQRVKIQRRTNSEPGHFEVPDA</sequence>
<accession>A0A8X6VDR2</accession>
<comment type="caution">
    <text evidence="2">The sequence shown here is derived from an EMBL/GenBank/DDBJ whole genome shotgun (WGS) entry which is preliminary data.</text>
</comment>
<dbReference type="Pfam" id="PF17921">
    <property type="entry name" value="Integrase_H2C2"/>
    <property type="match status" value="1"/>
</dbReference>
<protein>
    <recommendedName>
        <fullName evidence="1">Integrase zinc-binding domain-containing protein</fullName>
    </recommendedName>
</protein>
<gene>
    <name evidence="2" type="ORF">TNCV_1199411</name>
</gene>
<reference evidence="2" key="1">
    <citation type="submission" date="2020-08" db="EMBL/GenBank/DDBJ databases">
        <title>Multicomponent nature underlies the extraordinary mechanical properties of spider dragline silk.</title>
        <authorList>
            <person name="Kono N."/>
            <person name="Nakamura H."/>
            <person name="Mori M."/>
            <person name="Yoshida Y."/>
            <person name="Ohtoshi R."/>
            <person name="Malay A.D."/>
            <person name="Moran D.A.P."/>
            <person name="Tomita M."/>
            <person name="Numata K."/>
            <person name="Arakawa K."/>
        </authorList>
    </citation>
    <scope>NUCLEOTIDE SEQUENCE</scope>
</reference>
<evidence type="ECO:0000259" key="1">
    <source>
        <dbReference type="Pfam" id="PF17921"/>
    </source>
</evidence>
<evidence type="ECO:0000313" key="2">
    <source>
        <dbReference type="EMBL" id="GFY04163.1"/>
    </source>
</evidence>
<proteinExistence type="predicted"/>
<evidence type="ECO:0000313" key="3">
    <source>
        <dbReference type="Proteomes" id="UP000887159"/>
    </source>
</evidence>
<name>A0A8X6VDR2_TRICX</name>
<feature type="domain" description="Integrase zinc-binding" evidence="1">
    <location>
        <begin position="32"/>
        <end position="72"/>
    </location>
</feature>
<organism evidence="2 3">
    <name type="scientific">Trichonephila clavipes</name>
    <name type="common">Golden silk orbweaver</name>
    <name type="synonym">Nephila clavipes</name>
    <dbReference type="NCBI Taxonomy" id="2585209"/>
    <lineage>
        <taxon>Eukaryota</taxon>
        <taxon>Metazoa</taxon>
        <taxon>Ecdysozoa</taxon>
        <taxon>Arthropoda</taxon>
        <taxon>Chelicerata</taxon>
        <taxon>Arachnida</taxon>
        <taxon>Araneae</taxon>
        <taxon>Araneomorphae</taxon>
        <taxon>Entelegynae</taxon>
        <taxon>Araneoidea</taxon>
        <taxon>Nephilidae</taxon>
        <taxon>Trichonephila</taxon>
    </lineage>
</organism>
<dbReference type="EMBL" id="BMAU01021243">
    <property type="protein sequence ID" value="GFY04163.1"/>
    <property type="molecule type" value="Genomic_DNA"/>
</dbReference>